<protein>
    <submittedName>
        <fullName evidence="3">Uncharacterized protein</fullName>
    </submittedName>
</protein>
<evidence type="ECO:0000313" key="3">
    <source>
        <dbReference type="EMBL" id="KAL1589727.1"/>
    </source>
</evidence>
<feature type="compositionally biased region" description="Polar residues" evidence="2">
    <location>
        <begin position="545"/>
        <end position="564"/>
    </location>
</feature>
<evidence type="ECO:0000313" key="4">
    <source>
        <dbReference type="Proteomes" id="UP000803884"/>
    </source>
</evidence>
<feature type="coiled-coil region" evidence="1">
    <location>
        <begin position="41"/>
        <end position="226"/>
    </location>
</feature>
<gene>
    <name evidence="3" type="ORF">WHR41_01657</name>
</gene>
<feature type="compositionally biased region" description="Low complexity" evidence="2">
    <location>
        <begin position="459"/>
        <end position="473"/>
    </location>
</feature>
<accession>A0AB34L072</accession>
<feature type="compositionally biased region" description="Basic residues" evidence="2">
    <location>
        <begin position="356"/>
        <end position="365"/>
    </location>
</feature>
<dbReference type="Proteomes" id="UP000803884">
    <property type="component" value="Unassembled WGS sequence"/>
</dbReference>
<feature type="region of interest" description="Disordered" evidence="2">
    <location>
        <begin position="677"/>
        <end position="736"/>
    </location>
</feature>
<feature type="region of interest" description="Disordered" evidence="2">
    <location>
        <begin position="301"/>
        <end position="322"/>
    </location>
</feature>
<feature type="region of interest" description="Disordered" evidence="2">
    <location>
        <begin position="618"/>
        <end position="641"/>
    </location>
</feature>
<organism evidence="3 4">
    <name type="scientific">Cladosporium halotolerans</name>
    <dbReference type="NCBI Taxonomy" id="1052096"/>
    <lineage>
        <taxon>Eukaryota</taxon>
        <taxon>Fungi</taxon>
        <taxon>Dikarya</taxon>
        <taxon>Ascomycota</taxon>
        <taxon>Pezizomycotina</taxon>
        <taxon>Dothideomycetes</taxon>
        <taxon>Dothideomycetidae</taxon>
        <taxon>Cladosporiales</taxon>
        <taxon>Cladosporiaceae</taxon>
        <taxon>Cladosporium</taxon>
    </lineage>
</organism>
<dbReference type="Gene3D" id="1.10.287.1490">
    <property type="match status" value="1"/>
</dbReference>
<dbReference type="PANTHER" id="PTHR23159:SF31">
    <property type="entry name" value="CENTROSOME-ASSOCIATED PROTEIN CEP250 ISOFORM X1"/>
    <property type="match status" value="1"/>
</dbReference>
<evidence type="ECO:0000256" key="1">
    <source>
        <dbReference type="SAM" id="Coils"/>
    </source>
</evidence>
<feature type="compositionally biased region" description="Polar residues" evidence="2">
    <location>
        <begin position="631"/>
        <end position="641"/>
    </location>
</feature>
<feature type="region of interest" description="Disordered" evidence="2">
    <location>
        <begin position="450"/>
        <end position="485"/>
    </location>
</feature>
<feature type="compositionally biased region" description="Low complexity" evidence="2">
    <location>
        <begin position="682"/>
        <end position="693"/>
    </location>
</feature>
<name>A0AB34L072_9PEZI</name>
<sequence>MADQALQSFLSSYGQGDADVASIPDHHQSACCCGNPDCAYLKQNQNSLDDLEGDVRNAAKLGQALLVRHEAYMADAETERRDMMVQIQELESEKTELQKTNEGLVGENRSLLDQLEAVNNAVGEADSRVTGLQDALQSAQQEMQRLSHFVARTERLEQQLMDFEREHEALQTSLDAKEQAEKAVTRRWQTTERTLADMQDQLERIEQEAKEERERHIEVVGRMERRRAVEKELTSAAGRLKGAAASKTTGRDGAGTNVVSHFVKDILQDNANLQMGIVELREMLQTSNEEVESLRQRLVQHQPLDEEDEEAGRPAIGDRKTSLHDEINRATSQELHVHHHYHAPAPSPAGAGVRNPIRRPKKKRYGSLTPSHFTPPASGRTTPRSSVSYNTPSSMATILKQTAVSIPDSTPSKKNRWSVQSNQTYQSLYASSGPSSPQSTLNRSSSIFDRVFSDGGQDSSRPTTPDTEEPSSPMLGPSKEDRPSIAGYRTISAPALHRKGFNPGPSLPSLDSIMDTSVEELPPLKPRPSNHQPIAEEPSSEGDQESSPAVESTSSVATPTATETTFNIQSSDIYSRPLRRAASHESLLSISGMDIHTYQHRPKHSLLTQGGVSSGTVVSSAQAHAARPAITSRTESNSHSILSGVAADQRLAPASRQAITRKASGWIFGRWGATPAPPIAESSSSTKSASIKSGSDKAKEDPQPTPKPPKLRSPGINQSGPIFGFGPEIKIHHPPVVKKLDQDELRSVLDEADS</sequence>
<dbReference type="AlphaFoldDB" id="A0AB34L072"/>
<feature type="compositionally biased region" description="Polar residues" evidence="2">
    <location>
        <begin position="379"/>
        <end position="391"/>
    </location>
</feature>
<dbReference type="PANTHER" id="PTHR23159">
    <property type="entry name" value="CENTROSOMAL PROTEIN 2"/>
    <property type="match status" value="1"/>
</dbReference>
<comment type="caution">
    <text evidence="3">The sequence shown here is derived from an EMBL/GenBank/DDBJ whole genome shotgun (WGS) entry which is preliminary data.</text>
</comment>
<keyword evidence="1" id="KW-0175">Coiled coil</keyword>
<feature type="region of interest" description="Disordered" evidence="2">
    <location>
        <begin position="519"/>
        <end position="564"/>
    </location>
</feature>
<dbReference type="EMBL" id="JAAQHG020000004">
    <property type="protein sequence ID" value="KAL1589727.1"/>
    <property type="molecule type" value="Genomic_DNA"/>
</dbReference>
<reference evidence="3 4" key="1">
    <citation type="journal article" date="2020" name="Microbiol. Resour. Announc.">
        <title>Draft Genome Sequence of a Cladosporium Species Isolated from the Mesophotic Ascidian Didemnum maculosum.</title>
        <authorList>
            <person name="Gioti A."/>
            <person name="Siaperas R."/>
            <person name="Nikolaivits E."/>
            <person name="Le Goff G."/>
            <person name="Ouazzani J."/>
            <person name="Kotoulas G."/>
            <person name="Topakas E."/>
        </authorList>
    </citation>
    <scope>NUCLEOTIDE SEQUENCE [LARGE SCALE GENOMIC DNA]</scope>
    <source>
        <strain evidence="3 4">TM138-S3</strain>
    </source>
</reference>
<proteinExistence type="predicted"/>
<dbReference type="GeneID" id="96003101"/>
<evidence type="ECO:0000256" key="2">
    <source>
        <dbReference type="SAM" id="MobiDB-lite"/>
    </source>
</evidence>
<dbReference type="RefSeq" id="XP_069232832.1">
    <property type="nucleotide sequence ID" value="XM_069370263.1"/>
</dbReference>
<keyword evidence="4" id="KW-1185">Reference proteome</keyword>
<feature type="region of interest" description="Disordered" evidence="2">
    <location>
        <begin position="341"/>
        <end position="391"/>
    </location>
</feature>